<reference evidence="2 3" key="1">
    <citation type="submission" date="2018-08" db="EMBL/GenBank/DDBJ databases">
        <authorList>
            <consortium name="NARMS: The National Antimicrobial Resistance Monitoring System"/>
        </authorList>
    </citation>
    <scope>NUCLEOTIDE SEQUENCE [LARGE SCALE GENOMIC DNA]</scope>
    <source>
        <strain evidence="2 3">CVM N17C171</strain>
    </source>
</reference>
<name>A0A3Z9FBD2_CAMCO</name>
<evidence type="ECO:0000313" key="3">
    <source>
        <dbReference type="Proteomes" id="UP000411403"/>
    </source>
</evidence>
<dbReference type="Proteomes" id="UP000411403">
    <property type="component" value="Unassembled WGS sequence"/>
</dbReference>
<dbReference type="EMBL" id="AACSIE010000001">
    <property type="protein sequence ID" value="EAL9203857.1"/>
    <property type="molecule type" value="Genomic_DNA"/>
</dbReference>
<dbReference type="InterPro" id="IPR046748">
    <property type="entry name" value="HipA_2"/>
</dbReference>
<organism evidence="2 3">
    <name type="scientific">Campylobacter coli</name>
    <dbReference type="NCBI Taxonomy" id="195"/>
    <lineage>
        <taxon>Bacteria</taxon>
        <taxon>Pseudomonadati</taxon>
        <taxon>Campylobacterota</taxon>
        <taxon>Epsilonproteobacteria</taxon>
        <taxon>Campylobacterales</taxon>
        <taxon>Campylobacteraceae</taxon>
        <taxon>Campylobacter</taxon>
    </lineage>
</organism>
<comment type="caution">
    <text evidence="2">The sequence shown here is derived from an EMBL/GenBank/DDBJ whole genome shotgun (WGS) entry which is preliminary data.</text>
</comment>
<evidence type="ECO:0000259" key="1">
    <source>
        <dbReference type="Pfam" id="PF20613"/>
    </source>
</evidence>
<evidence type="ECO:0000313" key="2">
    <source>
        <dbReference type="EMBL" id="EAL9203857.1"/>
    </source>
</evidence>
<dbReference type="RefSeq" id="WP_057043288.1">
    <property type="nucleotide sequence ID" value="NZ_CP017025.1"/>
</dbReference>
<gene>
    <name evidence="2" type="ORF">DYU70_01525</name>
</gene>
<accession>A0A3Z9FBD2</accession>
<sequence>MRVKLNIFEISNIIRVTDYGASCPLEVSIKDNSKFILKTKYNSVCGTGKSLFAELFSYLYLQQIGFENISSIALLKIDDNTIKLADNKLKNGTQRDKEALENIKKSKGLNLGISYIDKSNKAFSIDLTNNFKNTTCLYDGILMNSDREIKNPNILINDLKKLFLIDFGLAFDILKALDIILDDEINSNQYFDKNTFDKDYLLFDHLNHIKINKKKLNCQQILDIIDNIPSEWLSLTSAQKHALSNMIYKRQGQKAIYNYENV</sequence>
<protein>
    <recommendedName>
        <fullName evidence="1">HipA-like kinase domain-containing protein</fullName>
    </recommendedName>
</protein>
<feature type="domain" description="HipA-like kinase" evidence="1">
    <location>
        <begin position="10"/>
        <end position="243"/>
    </location>
</feature>
<proteinExistence type="predicted"/>
<dbReference type="Pfam" id="PF20613">
    <property type="entry name" value="HipA_2"/>
    <property type="match status" value="1"/>
</dbReference>
<dbReference type="AlphaFoldDB" id="A0A3Z9FBD2"/>